<dbReference type="SUPFAM" id="SSF111283">
    <property type="entry name" value="Putative modulator of DNA gyrase, PmbA/TldD"/>
    <property type="match status" value="1"/>
</dbReference>
<dbReference type="Pfam" id="PF19289">
    <property type="entry name" value="PmbA_TldD_3rd"/>
    <property type="match status" value="1"/>
</dbReference>
<gene>
    <name evidence="2" type="ORF">HF682_00985</name>
</gene>
<dbReference type="InterPro" id="IPR045569">
    <property type="entry name" value="Metalloprtase-TldD/E_C"/>
</dbReference>
<dbReference type="PANTHER" id="PTHR43666:SF1">
    <property type="entry name" value="CONSERVED PROTEIN"/>
    <property type="match status" value="1"/>
</dbReference>
<evidence type="ECO:0000313" key="3">
    <source>
        <dbReference type="Proteomes" id="UP000587991"/>
    </source>
</evidence>
<name>A0A847S1Y2_9NEIS</name>
<organism evidence="2 3">
    <name type="scientific">Leeia aquatica</name>
    <dbReference type="NCBI Taxonomy" id="2725557"/>
    <lineage>
        <taxon>Bacteria</taxon>
        <taxon>Pseudomonadati</taxon>
        <taxon>Pseudomonadota</taxon>
        <taxon>Betaproteobacteria</taxon>
        <taxon>Neisseriales</taxon>
        <taxon>Leeiaceae</taxon>
        <taxon>Leeia</taxon>
    </lineage>
</organism>
<dbReference type="PANTHER" id="PTHR43666">
    <property type="entry name" value="TLDD PROTEIN"/>
    <property type="match status" value="1"/>
</dbReference>
<reference evidence="2 3" key="1">
    <citation type="submission" date="2020-04" db="EMBL/GenBank/DDBJ databases">
        <title>Draft genome of Leeia sp. IMCC25680.</title>
        <authorList>
            <person name="Song J."/>
            <person name="Cho J.-C."/>
        </authorList>
    </citation>
    <scope>NUCLEOTIDE SEQUENCE [LARGE SCALE GENOMIC DNA]</scope>
    <source>
        <strain evidence="2 3">IMCC25680</strain>
    </source>
</reference>
<dbReference type="InterPro" id="IPR036059">
    <property type="entry name" value="TldD/PmbA_sf"/>
</dbReference>
<dbReference type="RefSeq" id="WP_168875394.1">
    <property type="nucleotide sequence ID" value="NZ_JABAIM010000001.1"/>
</dbReference>
<dbReference type="AlphaFoldDB" id="A0A847S1Y2"/>
<accession>A0A847S1Y2</accession>
<keyword evidence="3" id="KW-1185">Reference proteome</keyword>
<feature type="domain" description="Metalloprotease TldD/E C-terminal" evidence="1">
    <location>
        <begin position="215"/>
        <end position="437"/>
    </location>
</feature>
<dbReference type="Proteomes" id="UP000587991">
    <property type="component" value="Unassembled WGS sequence"/>
</dbReference>
<evidence type="ECO:0000259" key="1">
    <source>
        <dbReference type="Pfam" id="PF19289"/>
    </source>
</evidence>
<dbReference type="GO" id="GO:0006508">
    <property type="term" value="P:proteolysis"/>
    <property type="evidence" value="ECO:0007669"/>
    <property type="project" value="InterPro"/>
</dbReference>
<comment type="caution">
    <text evidence="2">The sequence shown here is derived from an EMBL/GenBank/DDBJ whole genome shotgun (WGS) entry which is preliminary data.</text>
</comment>
<proteinExistence type="predicted"/>
<sequence>MQAWFEQLADAVSSQLQGGEGFTLWFSGERSDFVRFNHGQIRQAGQVFQLYLTLQLIQGQKQAAHSFSMQGELAHDREVLLAGLHTLRGLLPQLQDDPHLMLADTRQDSCRIEPSRLPDATQIAADIAVTAAGTDLVGILAVGPVYYAFANHLGQRNWQETTSFNFDWSLHACGDKAVKRGQAGFEWDAAAFAADLHAAGQQLILLSRPARTLQPGAYRAYLAPAAVGELFTLFNWEALSAQSIHSKRSALLKLVEGERQFSPLVSLSENTAAGLAPDFQGEGFRKPKRLCLIEHGQFVHALVSPRSAREFGLASNGADGSESANSFDMAAGQLAQQDVLRQLDTGLYLNNLWYLNYSDRSHCRITGMTRFACFWVEQGELVAPLNVMRFDDSLYRMLGDQLEALTIEREWLVDPMSYDSRSSSSMRLPGALLSSLQLVL</sequence>
<dbReference type="EMBL" id="JABAIM010000001">
    <property type="protein sequence ID" value="NLR73734.1"/>
    <property type="molecule type" value="Genomic_DNA"/>
</dbReference>
<dbReference type="GO" id="GO:0008237">
    <property type="term" value="F:metallopeptidase activity"/>
    <property type="evidence" value="ECO:0007669"/>
    <property type="project" value="InterPro"/>
</dbReference>
<evidence type="ECO:0000313" key="2">
    <source>
        <dbReference type="EMBL" id="NLR73734.1"/>
    </source>
</evidence>
<protein>
    <submittedName>
        <fullName evidence="2">TldE/PmbA family protein</fullName>
    </submittedName>
</protein>